<dbReference type="Proteomes" id="UP000255265">
    <property type="component" value="Unassembled WGS sequence"/>
</dbReference>
<dbReference type="PANTHER" id="PTHR34472">
    <property type="entry name" value="SULFUR CARRIER PROTEIN THIS"/>
    <property type="match status" value="1"/>
</dbReference>
<dbReference type="InterPro" id="IPR003749">
    <property type="entry name" value="ThiS/MoaD-like"/>
</dbReference>
<dbReference type="InterPro" id="IPR010035">
    <property type="entry name" value="Thi_S"/>
</dbReference>
<dbReference type="STRING" id="433924.NS331_04075"/>
<dbReference type="InterPro" id="IPR016155">
    <property type="entry name" value="Mopterin_synth/thiamin_S_b"/>
</dbReference>
<dbReference type="InterPro" id="IPR012675">
    <property type="entry name" value="Beta-grasp_dom_sf"/>
</dbReference>
<organism evidence="1 2">
    <name type="scientific">Pseudacidovorax intermedius</name>
    <dbReference type="NCBI Taxonomy" id="433924"/>
    <lineage>
        <taxon>Bacteria</taxon>
        <taxon>Pseudomonadati</taxon>
        <taxon>Pseudomonadota</taxon>
        <taxon>Betaproteobacteria</taxon>
        <taxon>Burkholderiales</taxon>
        <taxon>Comamonadaceae</taxon>
        <taxon>Pseudacidovorax</taxon>
    </lineage>
</organism>
<evidence type="ECO:0000313" key="1">
    <source>
        <dbReference type="EMBL" id="RDI16840.1"/>
    </source>
</evidence>
<dbReference type="AlphaFoldDB" id="A0A370F608"/>
<dbReference type="CDD" id="cd00565">
    <property type="entry name" value="Ubl_ThiS"/>
    <property type="match status" value="1"/>
</dbReference>
<gene>
    <name evidence="1" type="ORF">DFR41_1199</name>
</gene>
<sequence>MMNILLNGEPRELPSGATLADAIALLAPAPPFAAAVNRDFVPRSAYAARALQAGDEVEVIRPVTGG</sequence>
<dbReference type="NCBIfam" id="TIGR01683">
    <property type="entry name" value="thiS"/>
    <property type="match status" value="1"/>
</dbReference>
<comment type="caution">
    <text evidence="1">The sequence shown here is derived from an EMBL/GenBank/DDBJ whole genome shotgun (WGS) entry which is preliminary data.</text>
</comment>
<keyword evidence="2" id="KW-1185">Reference proteome</keyword>
<dbReference type="EMBL" id="QQAV01000019">
    <property type="protein sequence ID" value="RDI16840.1"/>
    <property type="molecule type" value="Genomic_DNA"/>
</dbReference>
<name>A0A370F608_9BURK</name>
<proteinExistence type="predicted"/>
<reference evidence="1 2" key="1">
    <citation type="submission" date="2018-07" db="EMBL/GenBank/DDBJ databases">
        <title>Genomic Encyclopedia of Type Strains, Phase IV (KMG-IV): sequencing the most valuable type-strain genomes for metagenomic binning, comparative biology and taxonomic classification.</title>
        <authorList>
            <person name="Goeker M."/>
        </authorList>
    </citation>
    <scope>NUCLEOTIDE SEQUENCE [LARGE SCALE GENOMIC DNA]</scope>
    <source>
        <strain evidence="1 2">DSM 21352</strain>
    </source>
</reference>
<evidence type="ECO:0000313" key="2">
    <source>
        <dbReference type="Proteomes" id="UP000255265"/>
    </source>
</evidence>
<dbReference type="PANTHER" id="PTHR34472:SF1">
    <property type="entry name" value="SULFUR CARRIER PROTEIN THIS"/>
    <property type="match status" value="1"/>
</dbReference>
<dbReference type="Gene3D" id="3.10.20.30">
    <property type="match status" value="1"/>
</dbReference>
<accession>A0A370F608</accession>
<dbReference type="SUPFAM" id="SSF54285">
    <property type="entry name" value="MoaD/ThiS"/>
    <property type="match status" value="1"/>
</dbReference>
<dbReference type="Pfam" id="PF02597">
    <property type="entry name" value="ThiS"/>
    <property type="match status" value="1"/>
</dbReference>
<protein>
    <submittedName>
        <fullName evidence="1">Sulfur carrier protein</fullName>
    </submittedName>
</protein>